<dbReference type="Proteomes" id="UP000199208">
    <property type="component" value="Unassembled WGS sequence"/>
</dbReference>
<dbReference type="Pfam" id="PF00484">
    <property type="entry name" value="Pro_CA"/>
    <property type="match status" value="1"/>
</dbReference>
<dbReference type="InterPro" id="IPR045066">
    <property type="entry name" value="Beta_CA_cladeB"/>
</dbReference>
<keyword evidence="4 11" id="KW-0479">Metal-binding</keyword>
<evidence type="ECO:0000256" key="6">
    <source>
        <dbReference type="ARBA" id="ARBA00023239"/>
    </source>
</evidence>
<comment type="subcellular location">
    <subcellularLocation>
        <location evidence="7">Bacterial microcompartment</location>
    </subcellularLocation>
</comment>
<evidence type="ECO:0000256" key="11">
    <source>
        <dbReference type="PIRSR" id="PIRSR601765-1"/>
    </source>
</evidence>
<comment type="similarity">
    <text evidence="1 12">Belongs to the beta-class carbonic anhydrase family.</text>
</comment>
<dbReference type="RefSeq" id="WP_092593403.1">
    <property type="nucleotide sequence ID" value="NZ_FMWL01000030.1"/>
</dbReference>
<dbReference type="PANTHER" id="PTHR11002:SF76">
    <property type="entry name" value="CARBONIC ANHYDRASE"/>
    <property type="match status" value="1"/>
</dbReference>
<evidence type="ECO:0000256" key="12">
    <source>
        <dbReference type="RuleBase" id="RU003956"/>
    </source>
</evidence>
<dbReference type="AlphaFoldDB" id="A0A1G5S8I6"/>
<dbReference type="Gene3D" id="3.40.1050.10">
    <property type="entry name" value="Carbonic anhydrase"/>
    <property type="match status" value="1"/>
</dbReference>
<dbReference type="GO" id="GO:0008270">
    <property type="term" value="F:zinc ion binding"/>
    <property type="evidence" value="ECO:0007669"/>
    <property type="project" value="UniProtKB-UniRule"/>
</dbReference>
<evidence type="ECO:0000256" key="4">
    <source>
        <dbReference type="ARBA" id="ARBA00022723"/>
    </source>
</evidence>
<comment type="cofactor">
    <cofactor evidence="11">
        <name>Zn(2+)</name>
        <dbReference type="ChEBI" id="CHEBI:29105"/>
    </cofactor>
    <text evidence="11">Binds 1 zinc ion per subunit.</text>
</comment>
<evidence type="ECO:0000313" key="14">
    <source>
        <dbReference type="Proteomes" id="UP000199208"/>
    </source>
</evidence>
<evidence type="ECO:0000256" key="7">
    <source>
        <dbReference type="ARBA" id="ARBA00024322"/>
    </source>
</evidence>
<dbReference type="InterPro" id="IPR036874">
    <property type="entry name" value="Carbonic_anhydrase_sf"/>
</dbReference>
<accession>A0A1G5S8I6</accession>
<dbReference type="FunFam" id="3.40.1050.10:FF:000003">
    <property type="entry name" value="Carbonic anhydrase"/>
    <property type="match status" value="1"/>
</dbReference>
<evidence type="ECO:0000256" key="10">
    <source>
        <dbReference type="ARBA" id="ARBA00048348"/>
    </source>
</evidence>
<gene>
    <name evidence="13" type="ORF">SAMN03080599_03275</name>
</gene>
<dbReference type="OrthoDB" id="9769739at2"/>
<evidence type="ECO:0000256" key="8">
    <source>
        <dbReference type="ARBA" id="ARBA00024446"/>
    </source>
</evidence>
<dbReference type="SUPFAM" id="SSF53056">
    <property type="entry name" value="beta-carbonic anhydrase, cab"/>
    <property type="match status" value="1"/>
</dbReference>
<keyword evidence="8" id="KW-1283">Bacterial microcompartment</keyword>
<dbReference type="GO" id="GO:0004089">
    <property type="term" value="F:carbonate dehydratase activity"/>
    <property type="evidence" value="ECO:0007669"/>
    <property type="project" value="UniProtKB-UniRule"/>
</dbReference>
<feature type="binding site" evidence="11">
    <location>
        <position position="103"/>
    </location>
    <ligand>
        <name>Zn(2+)</name>
        <dbReference type="ChEBI" id="CHEBI:29105"/>
    </ligand>
</feature>
<evidence type="ECO:0000256" key="3">
    <source>
        <dbReference type="ARBA" id="ARBA00014628"/>
    </source>
</evidence>
<dbReference type="PANTHER" id="PTHR11002">
    <property type="entry name" value="CARBONIC ANHYDRASE"/>
    <property type="match status" value="1"/>
</dbReference>
<dbReference type="PROSITE" id="PS00705">
    <property type="entry name" value="PROK_CO2_ANHYDRASE_2"/>
    <property type="match status" value="1"/>
</dbReference>
<dbReference type="GO" id="GO:0031470">
    <property type="term" value="C:carboxysome"/>
    <property type="evidence" value="ECO:0007669"/>
    <property type="project" value="UniProtKB-ARBA"/>
</dbReference>
<comment type="catalytic activity">
    <reaction evidence="10 12">
        <text>hydrogencarbonate + H(+) = CO2 + H2O</text>
        <dbReference type="Rhea" id="RHEA:10748"/>
        <dbReference type="ChEBI" id="CHEBI:15377"/>
        <dbReference type="ChEBI" id="CHEBI:15378"/>
        <dbReference type="ChEBI" id="CHEBI:16526"/>
        <dbReference type="ChEBI" id="CHEBI:17544"/>
        <dbReference type="EC" id="4.2.1.1"/>
    </reaction>
</comment>
<dbReference type="EC" id="4.2.1.1" evidence="2 12"/>
<dbReference type="CDD" id="cd00884">
    <property type="entry name" value="beta_CA_cladeB"/>
    <property type="match status" value="1"/>
</dbReference>
<dbReference type="GO" id="GO:0015976">
    <property type="term" value="P:carbon utilization"/>
    <property type="evidence" value="ECO:0007669"/>
    <property type="project" value="InterPro"/>
</dbReference>
<dbReference type="EMBL" id="FMWL01000030">
    <property type="protein sequence ID" value="SCZ82021.1"/>
    <property type="molecule type" value="Genomic_DNA"/>
</dbReference>
<dbReference type="SMART" id="SM00947">
    <property type="entry name" value="Pro_CA"/>
    <property type="match status" value="1"/>
</dbReference>
<keyword evidence="5 11" id="KW-0862">Zinc</keyword>
<dbReference type="InterPro" id="IPR015892">
    <property type="entry name" value="Carbonic_anhydrase_CS"/>
</dbReference>
<evidence type="ECO:0000256" key="5">
    <source>
        <dbReference type="ARBA" id="ARBA00022833"/>
    </source>
</evidence>
<reference evidence="13 14" key="1">
    <citation type="submission" date="2016-10" db="EMBL/GenBank/DDBJ databases">
        <authorList>
            <person name="de Groot N.N."/>
        </authorList>
    </citation>
    <scope>NUCLEOTIDE SEQUENCE [LARGE SCALE GENOMIC DNA]</scope>
    <source>
        <strain evidence="13 14">DSM 2784</strain>
    </source>
</reference>
<feature type="binding site" evidence="11">
    <location>
        <position position="100"/>
    </location>
    <ligand>
        <name>Zn(2+)</name>
        <dbReference type="ChEBI" id="CHEBI:29105"/>
    </ligand>
</feature>
<keyword evidence="6 12" id="KW-0456">Lyase</keyword>
<evidence type="ECO:0000256" key="2">
    <source>
        <dbReference type="ARBA" id="ARBA00012925"/>
    </source>
</evidence>
<proteinExistence type="inferred from homology"/>
<dbReference type="InterPro" id="IPR001765">
    <property type="entry name" value="Carbonic_anhydrase"/>
</dbReference>
<keyword evidence="14" id="KW-1185">Reference proteome</keyword>
<feature type="binding site" evidence="11">
    <location>
        <position position="39"/>
    </location>
    <ligand>
        <name>Zn(2+)</name>
        <dbReference type="ChEBI" id="CHEBI:29105"/>
    </ligand>
</feature>
<dbReference type="STRING" id="1120920.SAMN03080599_03275"/>
<dbReference type="PROSITE" id="PS00704">
    <property type="entry name" value="PROK_CO2_ANHYDRASE_1"/>
    <property type="match status" value="1"/>
</dbReference>
<evidence type="ECO:0000256" key="9">
    <source>
        <dbReference type="ARBA" id="ARBA00031969"/>
    </source>
</evidence>
<name>A0A1G5S8I6_9FIRM</name>
<evidence type="ECO:0000313" key="13">
    <source>
        <dbReference type="EMBL" id="SCZ82021.1"/>
    </source>
</evidence>
<protein>
    <recommendedName>
        <fullName evidence="3 12">Carbonic anhydrase</fullName>
        <ecNumber evidence="2 12">4.2.1.1</ecNumber>
    </recommendedName>
    <alternativeName>
        <fullName evidence="9 12">Carbonate dehydratase</fullName>
    </alternativeName>
</protein>
<feature type="binding site" evidence="11">
    <location>
        <position position="41"/>
    </location>
    <ligand>
        <name>Zn(2+)</name>
        <dbReference type="ChEBI" id="CHEBI:29105"/>
    </ligand>
</feature>
<organism evidence="13 14">
    <name type="scientific">Acidaminobacter hydrogenoformans DSM 2784</name>
    <dbReference type="NCBI Taxonomy" id="1120920"/>
    <lineage>
        <taxon>Bacteria</taxon>
        <taxon>Bacillati</taxon>
        <taxon>Bacillota</taxon>
        <taxon>Clostridia</taxon>
        <taxon>Peptostreptococcales</taxon>
        <taxon>Acidaminobacteraceae</taxon>
        <taxon>Acidaminobacter</taxon>
    </lineage>
</organism>
<evidence type="ECO:0000256" key="1">
    <source>
        <dbReference type="ARBA" id="ARBA00006217"/>
    </source>
</evidence>
<comment type="function">
    <text evidence="12">Reversible hydration of carbon dioxide.</text>
</comment>
<sequence length="208" mass="23692">MQKLLDGIVKFRKDDFDTHKELFSSLKRQQKPHTLFISCSDSRINPNLITKTLPGELFIIRNIANLVPPYRYTAEYVSTTSAIEYAVLALNVENIIICGHSNCGGCDAGLNLPGLLVSMPHTKKWLELARPAREKVLATMNSEDPEAKEWMMEQFNVIEQLKNLWSYPYIRERVNAGTLQLSGWYYIIETGEVFIYDREEGAFGLANG</sequence>